<dbReference type="GO" id="GO:0034244">
    <property type="term" value="P:negative regulation of transcription elongation by RNA polymerase II"/>
    <property type="evidence" value="ECO:0007669"/>
    <property type="project" value="TreeGrafter"/>
</dbReference>
<feature type="non-terminal residue" evidence="8">
    <location>
        <position position="1"/>
    </location>
</feature>
<dbReference type="STRING" id="283909.R7U014"/>
<dbReference type="EMBL" id="KB307016">
    <property type="protein sequence ID" value="ELT99304.1"/>
    <property type="molecule type" value="Genomic_DNA"/>
</dbReference>
<reference evidence="10" key="1">
    <citation type="submission" date="2012-12" db="EMBL/GenBank/DDBJ databases">
        <authorList>
            <person name="Hellsten U."/>
            <person name="Grimwood J."/>
            <person name="Chapman J.A."/>
            <person name="Shapiro H."/>
            <person name="Aerts A."/>
            <person name="Otillar R.P."/>
            <person name="Terry A.Y."/>
            <person name="Boore J.L."/>
            <person name="Simakov O."/>
            <person name="Marletaz F."/>
            <person name="Cho S.-J."/>
            <person name="Edsinger-Gonzales E."/>
            <person name="Havlak P."/>
            <person name="Kuo D.-H."/>
            <person name="Larsson T."/>
            <person name="Lv J."/>
            <person name="Arendt D."/>
            <person name="Savage R."/>
            <person name="Osoegawa K."/>
            <person name="de Jong P."/>
            <person name="Lindberg D.R."/>
            <person name="Seaver E.C."/>
            <person name="Weisblat D.A."/>
            <person name="Putnam N.H."/>
            <person name="Grigoriev I.V."/>
            <person name="Rokhsar D.S."/>
        </authorList>
    </citation>
    <scope>NUCLEOTIDE SEQUENCE</scope>
    <source>
        <strain evidence="10">I ESC-2004</strain>
    </source>
</reference>
<dbReference type="HOGENOM" id="CLU_028060_0_0_1"/>
<dbReference type="InterPro" id="IPR006942">
    <property type="entry name" value="TH1"/>
</dbReference>
<evidence type="ECO:0000256" key="4">
    <source>
        <dbReference type="ARBA" id="ARBA00023015"/>
    </source>
</evidence>
<evidence type="ECO:0000256" key="1">
    <source>
        <dbReference type="ARBA" id="ARBA00004123"/>
    </source>
</evidence>
<evidence type="ECO:0000256" key="5">
    <source>
        <dbReference type="ARBA" id="ARBA00023163"/>
    </source>
</evidence>
<dbReference type="GO" id="GO:0032021">
    <property type="term" value="C:NELF complex"/>
    <property type="evidence" value="ECO:0007669"/>
    <property type="project" value="TreeGrafter"/>
</dbReference>
<comment type="similarity">
    <text evidence="2">Belongs to the NELF-D family.</text>
</comment>
<organism evidence="8">
    <name type="scientific">Capitella teleta</name>
    <name type="common">Polychaete worm</name>
    <dbReference type="NCBI Taxonomy" id="283909"/>
    <lineage>
        <taxon>Eukaryota</taxon>
        <taxon>Metazoa</taxon>
        <taxon>Spiralia</taxon>
        <taxon>Lophotrochozoa</taxon>
        <taxon>Annelida</taxon>
        <taxon>Polychaeta</taxon>
        <taxon>Sedentaria</taxon>
        <taxon>Scolecida</taxon>
        <taxon>Capitellidae</taxon>
        <taxon>Capitella</taxon>
    </lineage>
</organism>
<dbReference type="EMBL" id="AMQN01010094">
    <property type="status" value="NOT_ANNOTATED_CDS"/>
    <property type="molecule type" value="Genomic_DNA"/>
</dbReference>
<keyword evidence="10" id="KW-1185">Reference proteome</keyword>
<dbReference type="GO" id="GO:0003723">
    <property type="term" value="F:RNA binding"/>
    <property type="evidence" value="ECO:0007669"/>
    <property type="project" value="TreeGrafter"/>
</dbReference>
<evidence type="ECO:0000256" key="2">
    <source>
        <dbReference type="ARBA" id="ARBA00005726"/>
    </source>
</evidence>
<accession>R7U014</accession>
<name>R7U014_CAPTE</name>
<dbReference type="EMBL" id="AMQN01010096">
    <property type="status" value="NOT_ANNOTATED_CDS"/>
    <property type="molecule type" value="Genomic_DNA"/>
</dbReference>
<reference evidence="9" key="3">
    <citation type="submission" date="2015-06" db="UniProtKB">
        <authorList>
            <consortium name="EnsemblMetazoa"/>
        </authorList>
    </citation>
    <scope>IDENTIFICATION</scope>
</reference>
<dbReference type="OrthoDB" id="511287at2759"/>
<proteinExistence type="inferred from homology"/>
<evidence type="ECO:0000256" key="7">
    <source>
        <dbReference type="SAM" id="MobiDB-lite"/>
    </source>
</evidence>
<evidence type="ECO:0000313" key="10">
    <source>
        <dbReference type="Proteomes" id="UP000014760"/>
    </source>
</evidence>
<dbReference type="OMA" id="CHSEHTY"/>
<dbReference type="Pfam" id="PF04858">
    <property type="entry name" value="TH1"/>
    <property type="match status" value="1"/>
</dbReference>
<dbReference type="EnsemblMetazoa" id="CapteT160748">
    <property type="protein sequence ID" value="CapteP160748"/>
    <property type="gene ID" value="CapteG160748"/>
</dbReference>
<dbReference type="FunCoup" id="R7U014">
    <property type="interactions" value="1430"/>
</dbReference>
<dbReference type="EMBL" id="AMQN01010095">
    <property type="status" value="NOT_ANNOTATED_CDS"/>
    <property type="molecule type" value="Genomic_DNA"/>
</dbReference>
<keyword evidence="4" id="KW-0805">Transcription regulation</keyword>
<evidence type="ECO:0000313" key="9">
    <source>
        <dbReference type="EnsemblMetazoa" id="CapteP160748"/>
    </source>
</evidence>
<evidence type="ECO:0000256" key="6">
    <source>
        <dbReference type="ARBA" id="ARBA00023242"/>
    </source>
</evidence>
<evidence type="ECO:0000256" key="3">
    <source>
        <dbReference type="ARBA" id="ARBA00022491"/>
    </source>
</evidence>
<keyword evidence="6" id="KW-0539">Nucleus</keyword>
<comment type="subcellular location">
    <subcellularLocation>
        <location evidence="1">Nucleus</location>
    </subcellularLocation>
</comment>
<reference evidence="8 10" key="2">
    <citation type="journal article" date="2013" name="Nature">
        <title>Insights into bilaterian evolution from three spiralian genomes.</title>
        <authorList>
            <person name="Simakov O."/>
            <person name="Marletaz F."/>
            <person name="Cho S.J."/>
            <person name="Edsinger-Gonzales E."/>
            <person name="Havlak P."/>
            <person name="Hellsten U."/>
            <person name="Kuo D.H."/>
            <person name="Larsson T."/>
            <person name="Lv J."/>
            <person name="Arendt D."/>
            <person name="Savage R."/>
            <person name="Osoegawa K."/>
            <person name="de Jong P."/>
            <person name="Grimwood J."/>
            <person name="Chapman J.A."/>
            <person name="Shapiro H."/>
            <person name="Aerts A."/>
            <person name="Otillar R.P."/>
            <person name="Terry A.Y."/>
            <person name="Boore J.L."/>
            <person name="Grigoriev I.V."/>
            <person name="Lindberg D.R."/>
            <person name="Seaver E.C."/>
            <person name="Weisblat D.A."/>
            <person name="Putnam N.H."/>
            <person name="Rokhsar D.S."/>
        </authorList>
    </citation>
    <scope>NUCLEOTIDE SEQUENCE</scope>
    <source>
        <strain evidence="8 10">I ESC-2004</strain>
    </source>
</reference>
<dbReference type="PANTHER" id="PTHR12144">
    <property type="entry name" value="NEGATIVE ELONGATION FACTOR D"/>
    <property type="match status" value="1"/>
</dbReference>
<evidence type="ECO:0000313" key="8">
    <source>
        <dbReference type="EMBL" id="ELT99304.1"/>
    </source>
</evidence>
<dbReference type="PANTHER" id="PTHR12144:SF0">
    <property type="entry name" value="NEGATIVE ELONGATION FACTOR C_D"/>
    <property type="match status" value="1"/>
</dbReference>
<evidence type="ECO:0008006" key="11">
    <source>
        <dbReference type="Google" id="ProtNLM"/>
    </source>
</evidence>
<dbReference type="Proteomes" id="UP000014760">
    <property type="component" value="Unassembled WGS sequence"/>
</dbReference>
<feature type="region of interest" description="Disordered" evidence="7">
    <location>
        <begin position="1"/>
        <end position="36"/>
    </location>
</feature>
<keyword evidence="3" id="KW-0678">Repressor</keyword>
<keyword evidence="5" id="KW-0804">Transcription</keyword>
<gene>
    <name evidence="8" type="ORF">CAPTEDRAFT_160748</name>
</gene>
<sequence>MAEFEEENMWGGYEHEYPESPGGGDHGDDEEMEDSSAVQQECIDAFSNTDFIMEPGVFSTLKRYFKSGGSPEVVVQLLSDNYMAIAQTANLIAEWLIQAGVDIKEVQELVERHLQDMILKYFDPKKADSIFTDEGELWLPVLEVALIAGCTSIFTSIITVVSNISIRFILFLISDAGHQGEITSVSTACHQIEVFSRVLRTSISSLLEGDEEGLEKNLPEFTKMVCHGEHTFLYSQLLMHILAAEQKGGANVKRIYQEVHKAALARGLDVTPITLSLSGASAYPRASQALASMLSRQALNPADITILYKMYNSNDAPPVEIIRSPQFIELFLDALYKPGAKINPEHRTKYVFLLAYASCVVETKKKGGRKAISKDELKATCNAIEKTHALCSENKGSSELVADVGTLFQCLKFPIAARGVLKWVEYVVAEPSYFKLNTDHTPLHLVLLDEISSNHLLLHTRILDLLINLFESTYEDLDVLVQLELRKTVLDRMVHLLSRGCVLQVVTYIKECVRKQETDISLIRHFVTEVLDMIAPPYTTEFVQLFMPLIENEDITGSLRSEDDNDPVSEFIGHCKGNDIVVT</sequence>
<dbReference type="AlphaFoldDB" id="R7U014"/>
<protein>
    <recommendedName>
        <fullName evidence="11">Negative elongation factor C/D</fullName>
    </recommendedName>
</protein>